<protein>
    <submittedName>
        <fullName evidence="1">Uncharacterized protein</fullName>
    </submittedName>
</protein>
<reference evidence="1 2" key="1">
    <citation type="submission" date="2020-02" db="EMBL/GenBank/DDBJ databases">
        <authorList>
            <person name="Ferguson B K."/>
        </authorList>
    </citation>
    <scope>NUCLEOTIDE SEQUENCE [LARGE SCALE GENOMIC DNA]</scope>
</reference>
<organism evidence="1 2">
    <name type="scientific">Nesidiocoris tenuis</name>
    <dbReference type="NCBI Taxonomy" id="355587"/>
    <lineage>
        <taxon>Eukaryota</taxon>
        <taxon>Metazoa</taxon>
        <taxon>Ecdysozoa</taxon>
        <taxon>Arthropoda</taxon>
        <taxon>Hexapoda</taxon>
        <taxon>Insecta</taxon>
        <taxon>Pterygota</taxon>
        <taxon>Neoptera</taxon>
        <taxon>Paraneoptera</taxon>
        <taxon>Hemiptera</taxon>
        <taxon>Heteroptera</taxon>
        <taxon>Panheteroptera</taxon>
        <taxon>Cimicomorpha</taxon>
        <taxon>Miridae</taxon>
        <taxon>Dicyphina</taxon>
        <taxon>Nesidiocoris</taxon>
    </lineage>
</organism>
<dbReference type="AlphaFoldDB" id="A0A6H5HB05"/>
<accession>A0A6H5HB05</accession>
<evidence type="ECO:0000313" key="2">
    <source>
        <dbReference type="Proteomes" id="UP000479000"/>
    </source>
</evidence>
<proteinExistence type="predicted"/>
<evidence type="ECO:0000313" key="1">
    <source>
        <dbReference type="EMBL" id="CAB0015134.1"/>
    </source>
</evidence>
<gene>
    <name evidence="1" type="ORF">NTEN_LOCUS19501</name>
</gene>
<dbReference type="EMBL" id="CADCXU010028641">
    <property type="protein sequence ID" value="CAB0015134.1"/>
    <property type="molecule type" value="Genomic_DNA"/>
</dbReference>
<keyword evidence="2" id="KW-1185">Reference proteome</keyword>
<feature type="non-terminal residue" evidence="1">
    <location>
        <position position="173"/>
    </location>
</feature>
<sequence>MYQLVLLPGKDESQGNQIGDIAHLQERNNEHFLEQFAQDRFAAIARNAVQLRARSDPPMAPLSCQPEISLDTYTKWRCAPPMILDPKIDRDCICSLAISNLNGLFPVRRACYLLVGNKHFDEIERYLVGQAFPRNLEIKTKSPGVSSRAIRILMNTHTAEHLEQITARDFNSI</sequence>
<name>A0A6H5HB05_9HEMI</name>
<dbReference type="Proteomes" id="UP000479000">
    <property type="component" value="Unassembled WGS sequence"/>
</dbReference>